<feature type="domain" description="Transposable element P transposase-like RNase H" evidence="1">
    <location>
        <begin position="1"/>
        <end position="104"/>
    </location>
</feature>
<protein>
    <submittedName>
        <fullName evidence="4">THAP domain-containing protein 9</fullName>
    </submittedName>
</protein>
<dbReference type="PANTHER" id="PTHR47577">
    <property type="entry name" value="THAP DOMAIN-CONTAINING PROTEIN 6"/>
    <property type="match status" value="1"/>
</dbReference>
<organism evidence="4">
    <name type="scientific">Schizaphis graminum</name>
    <name type="common">Green bug aphid</name>
    <dbReference type="NCBI Taxonomy" id="13262"/>
    <lineage>
        <taxon>Eukaryota</taxon>
        <taxon>Metazoa</taxon>
        <taxon>Ecdysozoa</taxon>
        <taxon>Arthropoda</taxon>
        <taxon>Hexapoda</taxon>
        <taxon>Insecta</taxon>
        <taxon>Pterygota</taxon>
        <taxon>Neoptera</taxon>
        <taxon>Paraneoptera</taxon>
        <taxon>Hemiptera</taxon>
        <taxon>Sternorrhyncha</taxon>
        <taxon>Aphidomorpha</taxon>
        <taxon>Aphidoidea</taxon>
        <taxon>Aphididae</taxon>
        <taxon>Aphidini</taxon>
        <taxon>Schizaphis</taxon>
    </lineage>
</organism>
<proteinExistence type="predicted"/>
<reference evidence="4" key="1">
    <citation type="submission" date="2018-04" db="EMBL/GenBank/DDBJ databases">
        <title>Transcriptome of Schizaphis graminum biotype I.</title>
        <authorList>
            <person name="Scully E.D."/>
            <person name="Geib S.M."/>
            <person name="Palmer N.A."/>
            <person name="Koch K."/>
            <person name="Bradshaw J."/>
            <person name="Heng-Moss T."/>
            <person name="Sarath G."/>
        </authorList>
    </citation>
    <scope>NUCLEOTIDE SEQUENCE</scope>
</reference>
<name>A0A2S2P4E2_SCHGA</name>
<accession>A0A2S2P4E2</accession>
<evidence type="ECO:0000259" key="3">
    <source>
        <dbReference type="Pfam" id="PF21789"/>
    </source>
</evidence>
<dbReference type="AlphaFoldDB" id="A0A2S2P4E2"/>
<gene>
    <name evidence="4" type="primary">THAP9_65</name>
    <name evidence="4" type="ORF">g.127462</name>
</gene>
<dbReference type="InterPro" id="IPR048365">
    <property type="entry name" value="TNP-like_RNaseH_N"/>
</dbReference>
<feature type="domain" description="Transposable element P transposase-like RNase H C-terminal" evidence="3">
    <location>
        <begin position="333"/>
        <end position="367"/>
    </location>
</feature>
<dbReference type="EMBL" id="GGMR01011718">
    <property type="protein sequence ID" value="MBY24337.1"/>
    <property type="molecule type" value="Transcribed_RNA"/>
</dbReference>
<feature type="domain" description="Transposable element P transposase-like GTP-binding insertion" evidence="2">
    <location>
        <begin position="140"/>
        <end position="254"/>
    </location>
</feature>
<dbReference type="Pfam" id="PF21788">
    <property type="entry name" value="TNP-like_GBD"/>
    <property type="match status" value="1"/>
</dbReference>
<dbReference type="InterPro" id="IPR048367">
    <property type="entry name" value="TNP-like_RNaseH_C"/>
</dbReference>
<dbReference type="InterPro" id="IPR048366">
    <property type="entry name" value="TNP-like_GBD"/>
</dbReference>
<dbReference type="Pfam" id="PF21789">
    <property type="entry name" value="TNP-like_RNaseH_C"/>
    <property type="match status" value="1"/>
</dbReference>
<evidence type="ECO:0000313" key="4">
    <source>
        <dbReference type="EMBL" id="MBY24337.1"/>
    </source>
</evidence>
<evidence type="ECO:0000259" key="2">
    <source>
        <dbReference type="Pfam" id="PF21788"/>
    </source>
</evidence>
<evidence type="ECO:0000259" key="1">
    <source>
        <dbReference type="Pfam" id="PF21787"/>
    </source>
</evidence>
<dbReference type="PANTHER" id="PTHR47577:SF2">
    <property type="entry name" value="THAP DOMAIN CONTAINING 9"/>
    <property type="match status" value="1"/>
</dbReference>
<dbReference type="Pfam" id="PF21787">
    <property type="entry name" value="TNP-like_RNaseH_N"/>
    <property type="match status" value="1"/>
</dbReference>
<sequence>MAIRKQITYLNGRVYGCVDLGTSVDKNDQDNFEEATSALVFLAVCLNGHWKVPLGYFLIHSLSGSERGNLLKKCLELFNDTGAKCHSITLDGASCNMTMCTSLGANFDYYSPNFKPWIKNPGILKCSEIDQPIYIFWDAAHMIKLVRNTLGDKKIIVDQENKKIKWSHIVDLLEIQNSKGLHSANKLKKTHVRYYENKMNVRLAAQTLSSSVSSSLKFCEHLNLLKETNPTAIFCEVFNDAFDITNCRNKLAKGNYYLPINNKTLPHIKQFLDKFKSYVENLRYEGSTSQPEGELLLKSQRKTGFLGLIICITNLINLFEVVKRYEMSYILGYKLSQDHLEVFFSAMRSRGGYNNNPNSVQFKTAYKRLLVRHEIKSSEYGNCSVLDTCSILFVGTAMRKDADAICDVNTDNNENLALFDEVDHDYYKHLPALEEYVVDIVKYTSGFIVFKTFLTTIGYN</sequence>